<dbReference type="SUPFAM" id="SSF55729">
    <property type="entry name" value="Acyl-CoA N-acyltransferases (Nat)"/>
    <property type="match status" value="1"/>
</dbReference>
<sequence length="103" mass="11803">MGTTDVVTLNTKHKRAKIGYVLAEEYWGQGFTTEAAEKIIAFEFNELNLERIQARCFVDNIGSQRVMEKVGMTREGTIRKGMLVKGKFQDLKLYSILSEEFHP</sequence>
<dbReference type="PANTHER" id="PTHR46067">
    <property type="entry name" value="ACYL-COA N-ACYLTRANSFERASES (NAT) SUPERFAMILY PROTEIN"/>
    <property type="match status" value="1"/>
</dbReference>
<accession>A0A1H3WHE5</accession>
<gene>
    <name evidence="2" type="ORF">SAMN05421743_101453</name>
</gene>
<feature type="domain" description="N-acetyltransferase" evidence="1">
    <location>
        <begin position="1"/>
        <end position="90"/>
    </location>
</feature>
<reference evidence="2 3" key="1">
    <citation type="submission" date="2016-10" db="EMBL/GenBank/DDBJ databases">
        <authorList>
            <person name="de Groot N.N."/>
        </authorList>
    </citation>
    <scope>NUCLEOTIDE SEQUENCE [LARGE SCALE GENOMIC DNA]</scope>
    <source>
        <strain evidence="2 3">CCM7597</strain>
    </source>
</reference>
<organism evidence="2 3">
    <name type="scientific">Thalassobacillus cyri</name>
    <dbReference type="NCBI Taxonomy" id="571932"/>
    <lineage>
        <taxon>Bacteria</taxon>
        <taxon>Bacillati</taxon>
        <taxon>Bacillota</taxon>
        <taxon>Bacilli</taxon>
        <taxon>Bacillales</taxon>
        <taxon>Bacillaceae</taxon>
        <taxon>Thalassobacillus</taxon>
    </lineage>
</organism>
<evidence type="ECO:0000313" key="3">
    <source>
        <dbReference type="Proteomes" id="UP000198584"/>
    </source>
</evidence>
<dbReference type="STRING" id="571932.SAMN05421743_101453"/>
<dbReference type="EMBL" id="FNQR01000001">
    <property type="protein sequence ID" value="SDZ86221.1"/>
    <property type="molecule type" value="Genomic_DNA"/>
</dbReference>
<name>A0A1H3WHE5_9BACI</name>
<dbReference type="Gene3D" id="3.40.630.30">
    <property type="match status" value="1"/>
</dbReference>
<keyword evidence="2" id="KW-0808">Transferase</keyword>
<proteinExistence type="predicted"/>
<dbReference type="PROSITE" id="PS51186">
    <property type="entry name" value="GNAT"/>
    <property type="match status" value="1"/>
</dbReference>
<dbReference type="GO" id="GO:0016747">
    <property type="term" value="F:acyltransferase activity, transferring groups other than amino-acyl groups"/>
    <property type="evidence" value="ECO:0007669"/>
    <property type="project" value="InterPro"/>
</dbReference>
<evidence type="ECO:0000313" key="2">
    <source>
        <dbReference type="EMBL" id="SDZ86221.1"/>
    </source>
</evidence>
<dbReference type="Proteomes" id="UP000198584">
    <property type="component" value="Unassembled WGS sequence"/>
</dbReference>
<dbReference type="PANTHER" id="PTHR46067:SF27">
    <property type="entry name" value="ACYL-COA N-ACYLTRANSFERASES (NAT) SUPERFAMILY PROTEIN"/>
    <property type="match status" value="1"/>
</dbReference>
<dbReference type="Pfam" id="PF13302">
    <property type="entry name" value="Acetyltransf_3"/>
    <property type="match status" value="1"/>
</dbReference>
<evidence type="ECO:0000259" key="1">
    <source>
        <dbReference type="PROSITE" id="PS51186"/>
    </source>
</evidence>
<dbReference type="InterPro" id="IPR016181">
    <property type="entry name" value="Acyl_CoA_acyltransferase"/>
</dbReference>
<keyword evidence="3" id="KW-1185">Reference proteome</keyword>
<dbReference type="AlphaFoldDB" id="A0A1H3WHE5"/>
<dbReference type="InterPro" id="IPR000182">
    <property type="entry name" value="GNAT_dom"/>
</dbReference>
<protein>
    <submittedName>
        <fullName evidence="2">Ribosomal-protein-alanine N-acetyltransferase</fullName>
    </submittedName>
</protein>